<dbReference type="PANTHER" id="PTHR30419:SF30">
    <property type="entry name" value="LYSR FAMILY TRANSCRIPTIONAL REGULATOR"/>
    <property type="match status" value="1"/>
</dbReference>
<dbReference type="AlphaFoldDB" id="A0A3A1YUX7"/>
<accession>A0A3A1YUX7</accession>
<evidence type="ECO:0000256" key="2">
    <source>
        <dbReference type="ARBA" id="ARBA00023015"/>
    </source>
</evidence>
<dbReference type="InterPro" id="IPR005119">
    <property type="entry name" value="LysR_subst-bd"/>
</dbReference>
<sequence>MKYQHVKAFVQVADSGSIRAAARSLRISQSALTRAMKELEEDMGAELLNRSYRGVSFTDAGKALLGRARMILSTMERARNEVQQISGGAGARVSIGITPVVAITIFPNVYRQFVAAFPEAVMTLKEGFMTEIIPGLLEGALDFGVAIASRDELPPEIVFIPLCPTPLLIAGRKGHPLTQAQDWGAVSKARWILNLTNGSTGHHLLHWLDRVGLPQPQQIVQCTSPALMIEMMRRTDLVGFGPDRLFTDPLFSCGVETFAVEPKPPNATLGLFRVRGVPLTPVAQKLETWIKRAISNDNRAAAKAG</sequence>
<feature type="domain" description="HTH lysR-type" evidence="5">
    <location>
        <begin position="1"/>
        <end position="58"/>
    </location>
</feature>
<evidence type="ECO:0000259" key="5">
    <source>
        <dbReference type="PROSITE" id="PS50931"/>
    </source>
</evidence>
<dbReference type="SUPFAM" id="SSF46785">
    <property type="entry name" value="Winged helix' DNA-binding domain"/>
    <property type="match status" value="1"/>
</dbReference>
<evidence type="ECO:0000313" key="6">
    <source>
        <dbReference type="EMBL" id="RII83021.1"/>
    </source>
</evidence>
<gene>
    <name evidence="6" type="ORF">CJO09_05245</name>
    <name evidence="7" type="ORF">CJP73_07445</name>
</gene>
<evidence type="ECO:0000313" key="7">
    <source>
        <dbReference type="EMBL" id="RIY41355.1"/>
    </source>
</evidence>
<dbReference type="InterPro" id="IPR000847">
    <property type="entry name" value="LysR_HTH_N"/>
</dbReference>
<dbReference type="InterPro" id="IPR036388">
    <property type="entry name" value="WH-like_DNA-bd_sf"/>
</dbReference>
<evidence type="ECO:0000313" key="9">
    <source>
        <dbReference type="Proteomes" id="UP000266483"/>
    </source>
</evidence>
<dbReference type="GO" id="GO:0003677">
    <property type="term" value="F:DNA binding"/>
    <property type="evidence" value="ECO:0007669"/>
    <property type="project" value="UniProtKB-KW"/>
</dbReference>
<evidence type="ECO:0000256" key="1">
    <source>
        <dbReference type="ARBA" id="ARBA00009437"/>
    </source>
</evidence>
<organism evidence="7 8">
    <name type="scientific">Neopusillimonas maritima</name>
    <dbReference type="NCBI Taxonomy" id="2026239"/>
    <lineage>
        <taxon>Bacteria</taxon>
        <taxon>Pseudomonadati</taxon>
        <taxon>Pseudomonadota</taxon>
        <taxon>Betaproteobacteria</taxon>
        <taxon>Burkholderiales</taxon>
        <taxon>Alcaligenaceae</taxon>
        <taxon>Neopusillimonas</taxon>
    </lineage>
</organism>
<dbReference type="Pfam" id="PF00126">
    <property type="entry name" value="HTH_1"/>
    <property type="match status" value="1"/>
</dbReference>
<dbReference type="Proteomes" id="UP000266483">
    <property type="component" value="Unassembled WGS sequence"/>
</dbReference>
<evidence type="ECO:0000256" key="4">
    <source>
        <dbReference type="ARBA" id="ARBA00023163"/>
    </source>
</evidence>
<comment type="similarity">
    <text evidence="1">Belongs to the LysR transcriptional regulatory family.</text>
</comment>
<dbReference type="SUPFAM" id="SSF53850">
    <property type="entry name" value="Periplasmic binding protein-like II"/>
    <property type="match status" value="1"/>
</dbReference>
<evidence type="ECO:0000313" key="8">
    <source>
        <dbReference type="Proteomes" id="UP000266206"/>
    </source>
</evidence>
<dbReference type="EMBL" id="NQYH01000004">
    <property type="protein sequence ID" value="RIY41355.1"/>
    <property type="molecule type" value="Genomic_DNA"/>
</dbReference>
<dbReference type="Pfam" id="PF03466">
    <property type="entry name" value="LysR_substrate"/>
    <property type="match status" value="1"/>
</dbReference>
<dbReference type="GO" id="GO:0003700">
    <property type="term" value="F:DNA-binding transcription factor activity"/>
    <property type="evidence" value="ECO:0007669"/>
    <property type="project" value="InterPro"/>
</dbReference>
<dbReference type="RefSeq" id="WP_119441429.1">
    <property type="nucleotide sequence ID" value="NZ_CP170494.1"/>
</dbReference>
<dbReference type="InterPro" id="IPR036390">
    <property type="entry name" value="WH_DNA-bd_sf"/>
</dbReference>
<protein>
    <submittedName>
        <fullName evidence="7">LysR family transcriptional regulator</fullName>
    </submittedName>
</protein>
<name>A0A3A1YUX7_9BURK</name>
<dbReference type="PROSITE" id="PS50931">
    <property type="entry name" value="HTH_LYSR"/>
    <property type="match status" value="1"/>
</dbReference>
<dbReference type="Gene3D" id="1.10.10.10">
    <property type="entry name" value="Winged helix-like DNA-binding domain superfamily/Winged helix DNA-binding domain"/>
    <property type="match status" value="1"/>
</dbReference>
<dbReference type="FunFam" id="1.10.10.10:FF:000001">
    <property type="entry name" value="LysR family transcriptional regulator"/>
    <property type="match status" value="1"/>
</dbReference>
<comment type="caution">
    <text evidence="7">The sequence shown here is derived from an EMBL/GenBank/DDBJ whole genome shotgun (WGS) entry which is preliminary data.</text>
</comment>
<dbReference type="EMBL" id="NQOU01000002">
    <property type="protein sequence ID" value="RII83021.1"/>
    <property type="molecule type" value="Genomic_DNA"/>
</dbReference>
<dbReference type="PRINTS" id="PR00039">
    <property type="entry name" value="HTHLYSR"/>
</dbReference>
<evidence type="ECO:0000256" key="3">
    <source>
        <dbReference type="ARBA" id="ARBA00023125"/>
    </source>
</evidence>
<dbReference type="PANTHER" id="PTHR30419">
    <property type="entry name" value="HTH-TYPE TRANSCRIPTIONAL REGULATOR YBHD"/>
    <property type="match status" value="1"/>
</dbReference>
<keyword evidence="2" id="KW-0805">Transcription regulation</keyword>
<keyword evidence="3" id="KW-0238">DNA-binding</keyword>
<keyword evidence="4" id="KW-0804">Transcription</keyword>
<keyword evidence="9" id="KW-1185">Reference proteome</keyword>
<dbReference type="GO" id="GO:0005829">
    <property type="term" value="C:cytosol"/>
    <property type="evidence" value="ECO:0007669"/>
    <property type="project" value="TreeGrafter"/>
</dbReference>
<reference evidence="8 9" key="1">
    <citation type="submission" date="2017-08" db="EMBL/GenBank/DDBJ databases">
        <title>Pusillimonas indicus sp. nov., a member of the family Alcaligenaceae isolated from surface seawater.</title>
        <authorList>
            <person name="Li J."/>
        </authorList>
    </citation>
    <scope>NUCLEOTIDE SEQUENCE [LARGE SCALE GENOMIC DNA]</scope>
    <source>
        <strain evidence="6 9">17-4A</strain>
        <strain evidence="7 8">L52-1-41</strain>
    </source>
</reference>
<proteinExistence type="inferred from homology"/>
<dbReference type="InterPro" id="IPR050950">
    <property type="entry name" value="HTH-type_LysR_regulators"/>
</dbReference>
<dbReference type="Gene3D" id="3.40.190.10">
    <property type="entry name" value="Periplasmic binding protein-like II"/>
    <property type="match status" value="2"/>
</dbReference>
<dbReference type="OrthoDB" id="8524600at2"/>
<dbReference type="Proteomes" id="UP000266206">
    <property type="component" value="Unassembled WGS sequence"/>
</dbReference>